<protein>
    <submittedName>
        <fullName evidence="5">Hypodermin-A-like</fullName>
    </submittedName>
</protein>
<evidence type="ECO:0000256" key="1">
    <source>
        <dbReference type="SAM" id="MobiDB-lite"/>
    </source>
</evidence>
<gene>
    <name evidence="5" type="primary">LOC113493749</name>
</gene>
<feature type="signal peptide" evidence="2">
    <location>
        <begin position="1"/>
        <end position="21"/>
    </location>
</feature>
<feature type="domain" description="Peptidase S1" evidence="3">
    <location>
        <begin position="147"/>
        <end position="378"/>
    </location>
</feature>
<dbReference type="Pfam" id="PF00089">
    <property type="entry name" value="Trypsin"/>
    <property type="match status" value="1"/>
</dbReference>
<dbReference type="InterPro" id="IPR051333">
    <property type="entry name" value="CLIP_Serine_Protease"/>
</dbReference>
<dbReference type="PANTHER" id="PTHR24260">
    <property type="match status" value="1"/>
</dbReference>
<dbReference type="Gene3D" id="2.40.10.10">
    <property type="entry name" value="Trypsin-like serine proteases"/>
    <property type="match status" value="2"/>
</dbReference>
<dbReference type="PROSITE" id="PS50240">
    <property type="entry name" value="TRYPSIN_DOM"/>
    <property type="match status" value="1"/>
</dbReference>
<evidence type="ECO:0000256" key="2">
    <source>
        <dbReference type="SAM" id="SignalP"/>
    </source>
</evidence>
<feature type="region of interest" description="Disordered" evidence="1">
    <location>
        <begin position="30"/>
        <end position="81"/>
    </location>
</feature>
<proteinExistence type="predicted"/>
<dbReference type="InterPro" id="IPR001254">
    <property type="entry name" value="Trypsin_dom"/>
</dbReference>
<reference evidence="5" key="1">
    <citation type="submission" date="2025-08" db="UniProtKB">
        <authorList>
            <consortium name="RefSeq"/>
        </authorList>
    </citation>
    <scope>IDENTIFICATION</scope>
</reference>
<dbReference type="InParanoid" id="A0A7E5VGV5"/>
<sequence>MKHLLCALQFCLVVLVVDIQSRIYPKYPREEKKDYDCSSQQEPASSECDSDNEVNTDSRQHYDDSKEHSDVESTKTATNPTAWEVVRYESNREASTQIVDTSTTATTTEEEEPVTYRIPRARTNVTCPNQANRSEEDNEDMESTLVDYPFSVSIQKKGAHYVSGALIDKRWILSVAGEFYNVRESLKLFRARLGSVDCKKGGSLVPIKRIEIHPYFVPGKPNFDIALLRMALPVDYSDVLRPIGVSNIRGKVLGAKFMTTYWPRIVVKGQALPETAKERIKYNSMRVSTQRLIPTETCTKVMLAMNEHLNESSLCLNPVLTHHSICMPDAGAPVVAEDGLWGITSGWIAPTCPTYAGPTIFTRLSSSSVRSWLDIHLLNV</sequence>
<dbReference type="Proteomes" id="UP000322000">
    <property type="component" value="Chromosome 5"/>
</dbReference>
<evidence type="ECO:0000313" key="4">
    <source>
        <dbReference type="Proteomes" id="UP000322000"/>
    </source>
</evidence>
<dbReference type="InterPro" id="IPR009003">
    <property type="entry name" value="Peptidase_S1_PA"/>
</dbReference>
<dbReference type="SUPFAM" id="SSF50494">
    <property type="entry name" value="Trypsin-like serine proteases"/>
    <property type="match status" value="1"/>
</dbReference>
<dbReference type="RefSeq" id="XP_026727553.1">
    <property type="nucleotide sequence ID" value="XM_026871752.1"/>
</dbReference>
<feature type="compositionally biased region" description="Basic and acidic residues" evidence="1">
    <location>
        <begin position="56"/>
        <end position="73"/>
    </location>
</feature>
<evidence type="ECO:0000313" key="5">
    <source>
        <dbReference type="RefSeq" id="XP_026727553.1"/>
    </source>
</evidence>
<dbReference type="OrthoDB" id="6371647at2759"/>
<feature type="chain" id="PRO_5028807793" evidence="2">
    <location>
        <begin position="22"/>
        <end position="380"/>
    </location>
</feature>
<accession>A0A7E5VGV5</accession>
<dbReference type="SMART" id="SM00020">
    <property type="entry name" value="Tryp_SPc"/>
    <property type="match status" value="1"/>
</dbReference>
<dbReference type="AlphaFoldDB" id="A0A7E5VGV5"/>
<dbReference type="GO" id="GO:0004252">
    <property type="term" value="F:serine-type endopeptidase activity"/>
    <property type="evidence" value="ECO:0007669"/>
    <property type="project" value="InterPro"/>
</dbReference>
<keyword evidence="2" id="KW-0732">Signal</keyword>
<dbReference type="GeneID" id="113493749"/>
<organism evidence="4 5">
    <name type="scientific">Trichoplusia ni</name>
    <name type="common">Cabbage looper</name>
    <dbReference type="NCBI Taxonomy" id="7111"/>
    <lineage>
        <taxon>Eukaryota</taxon>
        <taxon>Metazoa</taxon>
        <taxon>Ecdysozoa</taxon>
        <taxon>Arthropoda</taxon>
        <taxon>Hexapoda</taxon>
        <taxon>Insecta</taxon>
        <taxon>Pterygota</taxon>
        <taxon>Neoptera</taxon>
        <taxon>Endopterygota</taxon>
        <taxon>Lepidoptera</taxon>
        <taxon>Glossata</taxon>
        <taxon>Ditrysia</taxon>
        <taxon>Noctuoidea</taxon>
        <taxon>Noctuidae</taxon>
        <taxon>Plusiinae</taxon>
        <taxon>Trichoplusia</taxon>
    </lineage>
</organism>
<keyword evidence="4" id="KW-1185">Reference proteome</keyword>
<dbReference type="KEGG" id="tnl:113493749"/>
<evidence type="ECO:0000259" key="3">
    <source>
        <dbReference type="PROSITE" id="PS50240"/>
    </source>
</evidence>
<dbReference type="InterPro" id="IPR043504">
    <property type="entry name" value="Peptidase_S1_PA_chymotrypsin"/>
</dbReference>
<dbReference type="PANTHER" id="PTHR24260:SF132">
    <property type="entry name" value="PEPTIDASE S1 DOMAIN-CONTAINING PROTEIN"/>
    <property type="match status" value="1"/>
</dbReference>
<dbReference type="GO" id="GO:0006508">
    <property type="term" value="P:proteolysis"/>
    <property type="evidence" value="ECO:0007669"/>
    <property type="project" value="InterPro"/>
</dbReference>
<name>A0A7E5VGV5_TRINI</name>